<accession>A0A7N0UA49</accession>
<organism evidence="2 3">
    <name type="scientific">Kalanchoe fedtschenkoi</name>
    <name type="common">Lavender scallops</name>
    <name type="synonym">South American air plant</name>
    <dbReference type="NCBI Taxonomy" id="63787"/>
    <lineage>
        <taxon>Eukaryota</taxon>
        <taxon>Viridiplantae</taxon>
        <taxon>Streptophyta</taxon>
        <taxon>Embryophyta</taxon>
        <taxon>Tracheophyta</taxon>
        <taxon>Spermatophyta</taxon>
        <taxon>Magnoliopsida</taxon>
        <taxon>eudicotyledons</taxon>
        <taxon>Gunneridae</taxon>
        <taxon>Pentapetalae</taxon>
        <taxon>Saxifragales</taxon>
        <taxon>Crassulaceae</taxon>
        <taxon>Kalanchoe</taxon>
    </lineage>
</organism>
<proteinExistence type="predicted"/>
<keyword evidence="1" id="KW-1133">Transmembrane helix</keyword>
<name>A0A7N0UA49_KALFE</name>
<dbReference type="PANTHER" id="PTHR34189">
    <property type="entry name" value="TRANSMEMBRANE PROTEIN"/>
    <property type="match status" value="1"/>
</dbReference>
<sequence>MQRPSTNSRSSEEHRIIFLTGDHDDAASGDLPLYTPMLKKERSQSVKPEGWIHCIPVMLMLCFFVLWMFSRPVNLVTKNEANIEGVQQNETMTDTLDYPLVDFSTTDPVFTSQAPAPQNRKLFGANGT</sequence>
<reference evidence="2" key="1">
    <citation type="submission" date="2021-01" db="UniProtKB">
        <authorList>
            <consortium name="EnsemblPlants"/>
        </authorList>
    </citation>
    <scope>IDENTIFICATION</scope>
</reference>
<keyword evidence="1" id="KW-0812">Transmembrane</keyword>
<evidence type="ECO:0000313" key="2">
    <source>
        <dbReference type="EnsemblPlants" id="Kaladp0058s0660.1.v1.1"/>
    </source>
</evidence>
<dbReference type="EnsemblPlants" id="Kaladp0058s0660.1.v1.1">
    <property type="protein sequence ID" value="Kaladp0058s0660.1.v1.1"/>
    <property type="gene ID" value="Kaladp0058s0660.v1.1"/>
</dbReference>
<keyword evidence="3" id="KW-1185">Reference proteome</keyword>
<keyword evidence="1" id="KW-0472">Membrane</keyword>
<feature type="transmembrane region" description="Helical" evidence="1">
    <location>
        <begin position="50"/>
        <end position="69"/>
    </location>
</feature>
<protein>
    <submittedName>
        <fullName evidence="2">Uncharacterized protein</fullName>
    </submittedName>
</protein>
<dbReference type="Proteomes" id="UP000594263">
    <property type="component" value="Unplaced"/>
</dbReference>
<evidence type="ECO:0000313" key="3">
    <source>
        <dbReference type="Proteomes" id="UP000594263"/>
    </source>
</evidence>
<dbReference type="PANTHER" id="PTHR34189:SF18">
    <property type="entry name" value="SERINE_THREONINE-KINASE RLCKVII PROTEIN"/>
    <property type="match status" value="1"/>
</dbReference>
<evidence type="ECO:0000256" key="1">
    <source>
        <dbReference type="SAM" id="Phobius"/>
    </source>
</evidence>
<dbReference type="Gramene" id="Kaladp0058s0660.1.v1.1">
    <property type="protein sequence ID" value="Kaladp0058s0660.1.v1.1"/>
    <property type="gene ID" value="Kaladp0058s0660.v1.1"/>
</dbReference>
<dbReference type="AlphaFoldDB" id="A0A7N0UA49"/>